<name>A0A699YTU0_HAELA</name>
<gene>
    <name evidence="2" type="ORF">HaLaN_09490</name>
</gene>
<evidence type="ECO:0000313" key="2">
    <source>
        <dbReference type="EMBL" id="GFH13573.1"/>
    </source>
</evidence>
<proteinExistence type="predicted"/>
<reference evidence="2 3" key="1">
    <citation type="submission" date="2020-02" db="EMBL/GenBank/DDBJ databases">
        <title>Draft genome sequence of Haematococcus lacustris strain NIES-144.</title>
        <authorList>
            <person name="Morimoto D."/>
            <person name="Nakagawa S."/>
            <person name="Yoshida T."/>
            <person name="Sawayama S."/>
        </authorList>
    </citation>
    <scope>NUCLEOTIDE SEQUENCE [LARGE SCALE GENOMIC DNA]</scope>
    <source>
        <strain evidence="2 3">NIES-144</strain>
    </source>
</reference>
<accession>A0A699YTU0</accession>
<comment type="caution">
    <text evidence="2">The sequence shown here is derived from an EMBL/GenBank/DDBJ whole genome shotgun (WGS) entry which is preliminary data.</text>
</comment>
<protein>
    <submittedName>
        <fullName evidence="2">Uncharacterized protein</fullName>
    </submittedName>
</protein>
<keyword evidence="3" id="KW-1185">Reference proteome</keyword>
<organism evidence="2 3">
    <name type="scientific">Haematococcus lacustris</name>
    <name type="common">Green alga</name>
    <name type="synonym">Haematococcus pluvialis</name>
    <dbReference type="NCBI Taxonomy" id="44745"/>
    <lineage>
        <taxon>Eukaryota</taxon>
        <taxon>Viridiplantae</taxon>
        <taxon>Chlorophyta</taxon>
        <taxon>core chlorophytes</taxon>
        <taxon>Chlorophyceae</taxon>
        <taxon>CS clade</taxon>
        <taxon>Chlamydomonadales</taxon>
        <taxon>Haematococcaceae</taxon>
        <taxon>Haematococcus</taxon>
    </lineage>
</organism>
<dbReference type="Proteomes" id="UP000485058">
    <property type="component" value="Unassembled WGS sequence"/>
</dbReference>
<evidence type="ECO:0000256" key="1">
    <source>
        <dbReference type="SAM" id="MobiDB-lite"/>
    </source>
</evidence>
<sequence length="262" mass="28656">MKGPRPSEEFLQKVRRIAMFLELGEPMAGPRNPLPIATDKTARKARKENILTDDQKVDLWASNCYLCGQSPAFGIDRVDASSAYTLENTRRMHVTSFVLGDSANLEQEQHHLALRAEAALLSQTLDQTRSHVHDWEAHGHQLRNSLQGQAWSLTDAASHCSSLASSLAAVSDAVQAQQRMLDKMGMQAHRGGDSPMPPEVARQLQDMQASLSEVATAVKALGAAQGAKEQPPQARKSGGHRPTTARVPVTGRYSRGELMSFR</sequence>
<feature type="region of interest" description="Disordered" evidence="1">
    <location>
        <begin position="222"/>
        <end position="262"/>
    </location>
</feature>
<evidence type="ECO:0000313" key="3">
    <source>
        <dbReference type="Proteomes" id="UP000485058"/>
    </source>
</evidence>
<dbReference type="EMBL" id="BLLF01000628">
    <property type="protein sequence ID" value="GFH13573.1"/>
    <property type="molecule type" value="Genomic_DNA"/>
</dbReference>
<dbReference type="AlphaFoldDB" id="A0A699YTU0"/>